<dbReference type="OrthoDB" id="2371309at2759"/>
<dbReference type="EMBL" id="KZ819213">
    <property type="protein sequence ID" value="PWY97251.1"/>
    <property type="molecule type" value="Genomic_DNA"/>
</dbReference>
<evidence type="ECO:0000313" key="2">
    <source>
        <dbReference type="EMBL" id="PWY97251.1"/>
    </source>
</evidence>
<keyword evidence="1" id="KW-1133">Transmembrane helix</keyword>
<dbReference type="STRING" id="1882483.A0A317XGM9"/>
<protein>
    <submittedName>
        <fullName evidence="2">Uncharacterized protein</fullName>
    </submittedName>
</protein>
<feature type="transmembrane region" description="Helical" evidence="1">
    <location>
        <begin position="145"/>
        <end position="165"/>
    </location>
</feature>
<organism evidence="2 3">
    <name type="scientific">Testicularia cyperi</name>
    <dbReference type="NCBI Taxonomy" id="1882483"/>
    <lineage>
        <taxon>Eukaryota</taxon>
        <taxon>Fungi</taxon>
        <taxon>Dikarya</taxon>
        <taxon>Basidiomycota</taxon>
        <taxon>Ustilaginomycotina</taxon>
        <taxon>Ustilaginomycetes</taxon>
        <taxon>Ustilaginales</taxon>
        <taxon>Anthracoideaceae</taxon>
        <taxon>Testicularia</taxon>
    </lineage>
</organism>
<keyword evidence="3" id="KW-1185">Reference proteome</keyword>
<keyword evidence="1" id="KW-0812">Transmembrane</keyword>
<feature type="transmembrane region" description="Helical" evidence="1">
    <location>
        <begin position="21"/>
        <end position="43"/>
    </location>
</feature>
<keyword evidence="1" id="KW-0472">Membrane</keyword>
<evidence type="ECO:0000313" key="3">
    <source>
        <dbReference type="Proteomes" id="UP000246740"/>
    </source>
</evidence>
<accession>A0A317XGM9</accession>
<dbReference type="InParanoid" id="A0A317XGM9"/>
<proteinExistence type="predicted"/>
<evidence type="ECO:0000256" key="1">
    <source>
        <dbReference type="SAM" id="Phobius"/>
    </source>
</evidence>
<feature type="transmembrane region" description="Helical" evidence="1">
    <location>
        <begin position="49"/>
        <end position="67"/>
    </location>
</feature>
<dbReference type="Proteomes" id="UP000246740">
    <property type="component" value="Unassembled WGS sequence"/>
</dbReference>
<dbReference type="AlphaFoldDB" id="A0A317XGM9"/>
<name>A0A317XGM9_9BASI</name>
<reference evidence="2 3" key="1">
    <citation type="journal article" date="2018" name="Mol. Biol. Evol.">
        <title>Broad Genomic Sampling Reveals a Smut Pathogenic Ancestry of the Fungal Clade Ustilaginomycotina.</title>
        <authorList>
            <person name="Kijpornyongpan T."/>
            <person name="Mondo S.J."/>
            <person name="Barry K."/>
            <person name="Sandor L."/>
            <person name="Lee J."/>
            <person name="Lipzen A."/>
            <person name="Pangilinan J."/>
            <person name="LaButti K."/>
            <person name="Hainaut M."/>
            <person name="Henrissat B."/>
            <person name="Grigoriev I.V."/>
            <person name="Spatafora J.W."/>
            <person name="Aime M.C."/>
        </authorList>
    </citation>
    <scope>NUCLEOTIDE SEQUENCE [LARGE SCALE GENOMIC DNA]</scope>
    <source>
        <strain evidence="2 3">MCA 3645</strain>
    </source>
</reference>
<sequence length="190" mass="21694">MWCDNCLLIFPLRHGAMAWNVFIAAYNLAGSILLFQYGGFLFFDYPEAQIYGGIGMAVMAVCVLTTIGMANSSYMFMRLCFFVWPVILVVVAVRAGFMMFQLDRQQSKIVWECNNGGQLWGTAGETTSDTTTMPSGFCSAGFHSLYIAFVFSLLIDFGLQVYAYFMCWRFKKRIEHYYSFATKESNIYNF</sequence>
<feature type="transmembrane region" description="Helical" evidence="1">
    <location>
        <begin position="79"/>
        <end position="100"/>
    </location>
</feature>
<gene>
    <name evidence="2" type="ORF">BCV70DRAFT_69278</name>
</gene>